<comment type="caution">
    <text evidence="2">The sequence shown here is derived from an EMBL/GenBank/DDBJ whole genome shotgun (WGS) entry which is preliminary data.</text>
</comment>
<organism evidence="2 3">
    <name type="scientific">Anoxybacteroides tepidamans</name>
    <dbReference type="NCBI Taxonomy" id="265948"/>
    <lineage>
        <taxon>Bacteria</taxon>
        <taxon>Bacillati</taxon>
        <taxon>Bacillota</taxon>
        <taxon>Bacilli</taxon>
        <taxon>Bacillales</taxon>
        <taxon>Anoxybacillaceae</taxon>
        <taxon>Anoxybacteroides</taxon>
    </lineage>
</organism>
<proteinExistence type="predicted"/>
<evidence type="ECO:0000313" key="2">
    <source>
        <dbReference type="EMBL" id="MBB5323737.1"/>
    </source>
</evidence>
<name>A0A7W8IQ01_9BACL</name>
<sequence length="122" mass="13847">MKQEDAVIIAIHNFILGKLFVFFPNVHGIALSAETCLQRDSFSNVPDITAVVERCVLRSNRFVMNWPRPRHAYAVVDSLPVGVCHVARIHCAKRFQGIAHIGYCASKKQWYCGLKRHLQVTD</sequence>
<dbReference type="EMBL" id="JACHEP010000002">
    <property type="protein sequence ID" value="MBB5323737.1"/>
    <property type="molecule type" value="Genomic_DNA"/>
</dbReference>
<dbReference type="AlphaFoldDB" id="A0A7W8IQ01"/>
<protein>
    <recommendedName>
        <fullName evidence="1">Transposase DDE domain-containing protein</fullName>
    </recommendedName>
</protein>
<evidence type="ECO:0000259" key="1">
    <source>
        <dbReference type="Pfam" id="PF13612"/>
    </source>
</evidence>
<reference evidence="2 3" key="1">
    <citation type="submission" date="2020-08" db="EMBL/GenBank/DDBJ databases">
        <title>Genomic Encyclopedia of Type Strains, Phase IV (KMG-IV): sequencing the most valuable type-strain genomes for metagenomic binning, comparative biology and taxonomic classification.</title>
        <authorList>
            <person name="Goeker M."/>
        </authorList>
    </citation>
    <scope>NUCLEOTIDE SEQUENCE [LARGE SCALE GENOMIC DNA]</scope>
    <source>
        <strain evidence="2 3">DSM 16325</strain>
    </source>
</reference>
<dbReference type="Proteomes" id="UP000520011">
    <property type="component" value="Unassembled WGS sequence"/>
</dbReference>
<evidence type="ECO:0000313" key="3">
    <source>
        <dbReference type="Proteomes" id="UP000520011"/>
    </source>
</evidence>
<dbReference type="InterPro" id="IPR025668">
    <property type="entry name" value="Tnp_DDE_dom"/>
</dbReference>
<dbReference type="Pfam" id="PF13612">
    <property type="entry name" value="DDE_Tnp_1_3"/>
    <property type="match status" value="1"/>
</dbReference>
<accession>A0A7W8IQ01</accession>
<feature type="domain" description="Transposase DDE" evidence="1">
    <location>
        <begin position="74"/>
        <end position="121"/>
    </location>
</feature>
<keyword evidence="3" id="KW-1185">Reference proteome</keyword>
<gene>
    <name evidence="2" type="ORF">HNQ34_000829</name>
</gene>